<evidence type="ECO:0008006" key="3">
    <source>
        <dbReference type="Google" id="ProtNLM"/>
    </source>
</evidence>
<accession>A0A095SQD8</accession>
<dbReference type="Proteomes" id="UP000029554">
    <property type="component" value="Unassembled WGS sequence"/>
</dbReference>
<dbReference type="Pfam" id="PF12686">
    <property type="entry name" value="DUF3800"/>
    <property type="match status" value="1"/>
</dbReference>
<protein>
    <recommendedName>
        <fullName evidence="3">DUF3800 domain-containing protein</fullName>
    </recommendedName>
</protein>
<dbReference type="eggNOG" id="ENOG502Z8AJ">
    <property type="taxonomic scope" value="Bacteria"/>
</dbReference>
<keyword evidence="2" id="KW-1185">Reference proteome</keyword>
<sequence>MSNKYDFYIDESCHLEHDDIPVMCIGYIKVPMVDYVELQKEFNQILAKHNQKSELKWNKFSNARTELYKELVDYFFSSSLQFRCILVKYKERLNHIDFNQGSHDNFYYKMTYYLLHPNNSNGDEYRVFIDVQNTRGREKLKKINEVFDTEYNGKSPFKQFQHLHSHDNNFFQLADFFIGAITYKTRVVMNNIVNPTQNRMDFIKYLETKSGFNLEEGTEPWETKFNIFDHQPKIKL</sequence>
<comment type="caution">
    <text evidence="1">The sequence shown here is derived from an EMBL/GenBank/DDBJ whole genome shotgun (WGS) entry which is preliminary data.</text>
</comment>
<organism evidence="1 2">
    <name type="scientific">Flavobacterium aquatile LMG 4008 = ATCC 11947</name>
    <dbReference type="NCBI Taxonomy" id="1453498"/>
    <lineage>
        <taxon>Bacteria</taxon>
        <taxon>Pseudomonadati</taxon>
        <taxon>Bacteroidota</taxon>
        <taxon>Flavobacteriia</taxon>
        <taxon>Flavobacteriales</taxon>
        <taxon>Flavobacteriaceae</taxon>
        <taxon>Flavobacterium</taxon>
    </lineage>
</organism>
<dbReference type="InterPro" id="IPR024524">
    <property type="entry name" value="DUF3800"/>
</dbReference>
<gene>
    <name evidence="1" type="ORF">LG45_15775</name>
</gene>
<proteinExistence type="predicted"/>
<reference evidence="1 2" key="1">
    <citation type="submission" date="2014-09" db="EMBL/GenBank/DDBJ databases">
        <title>Whole Genome Shotgun of Flavobacterium aquatile LMG 4008.</title>
        <authorList>
            <person name="Gale A.N."/>
            <person name="Pipes S.E."/>
            <person name="Newman J.D."/>
        </authorList>
    </citation>
    <scope>NUCLEOTIDE SEQUENCE [LARGE SCALE GENOMIC DNA]</scope>
    <source>
        <strain evidence="1 2">LMG 4008</strain>
    </source>
</reference>
<dbReference type="AlphaFoldDB" id="A0A095SQD8"/>
<name>A0A095SQD8_9FLAO</name>
<evidence type="ECO:0000313" key="1">
    <source>
        <dbReference type="EMBL" id="KGD66886.1"/>
    </source>
</evidence>
<evidence type="ECO:0000313" key="2">
    <source>
        <dbReference type="Proteomes" id="UP000029554"/>
    </source>
</evidence>
<dbReference type="EMBL" id="JRHH01000006">
    <property type="protein sequence ID" value="KGD66886.1"/>
    <property type="molecule type" value="Genomic_DNA"/>
</dbReference>
<dbReference type="STRING" id="1453498.LG45_15775"/>
<dbReference type="RefSeq" id="WP_035128816.1">
    <property type="nucleotide sequence ID" value="NZ_JRHH01000006.1"/>
</dbReference>
<dbReference type="OrthoDB" id="9799211at2"/>